<comment type="caution">
    <text evidence="2">The sequence shown here is derived from an EMBL/GenBank/DDBJ whole genome shotgun (WGS) entry which is preliminary data.</text>
</comment>
<evidence type="ECO:0000313" key="2">
    <source>
        <dbReference type="EMBL" id="KAK8022426.1"/>
    </source>
</evidence>
<organism evidence="2 3">
    <name type="scientific">Apiospora rasikravindrae</name>
    <dbReference type="NCBI Taxonomy" id="990691"/>
    <lineage>
        <taxon>Eukaryota</taxon>
        <taxon>Fungi</taxon>
        <taxon>Dikarya</taxon>
        <taxon>Ascomycota</taxon>
        <taxon>Pezizomycotina</taxon>
        <taxon>Sordariomycetes</taxon>
        <taxon>Xylariomycetidae</taxon>
        <taxon>Amphisphaeriales</taxon>
        <taxon>Apiosporaceae</taxon>
        <taxon>Apiospora</taxon>
    </lineage>
</organism>
<gene>
    <name evidence="2" type="ORF">PG993_013193</name>
</gene>
<keyword evidence="3" id="KW-1185">Reference proteome</keyword>
<dbReference type="PANTHER" id="PTHR34598">
    <property type="entry name" value="BLL6449 PROTEIN"/>
    <property type="match status" value="1"/>
</dbReference>
<dbReference type="PANTHER" id="PTHR34598:SF3">
    <property type="entry name" value="OXIDOREDUCTASE AN1597"/>
    <property type="match status" value="1"/>
</dbReference>
<evidence type="ECO:0000313" key="3">
    <source>
        <dbReference type="Proteomes" id="UP001444661"/>
    </source>
</evidence>
<proteinExistence type="inferred from homology"/>
<dbReference type="Proteomes" id="UP001444661">
    <property type="component" value="Unassembled WGS sequence"/>
</dbReference>
<comment type="similarity">
    <text evidence="1">Belongs to the asaB hydroxylase/desaturase family.</text>
</comment>
<protein>
    <recommendedName>
        <fullName evidence="4">CmcJ-like methyltransferase</fullName>
    </recommendedName>
</protein>
<dbReference type="InterPro" id="IPR044053">
    <property type="entry name" value="AsaB-like"/>
</dbReference>
<evidence type="ECO:0000256" key="1">
    <source>
        <dbReference type="ARBA" id="ARBA00023604"/>
    </source>
</evidence>
<sequence length="293" mass="34022">MQSSLYYIEKTANLKQEKAFSTDFTVDHVEGAVDQNATPDCRQVTVNAIQDPDDFQLDVHGFCVLHGQTHLDHEGVYRNKASVQDAYYYEIEAILHEAFPQYSRIEAFDLTACTPLPHPTFSSKLTYLQVRKRDVDFPDVVRGYRKEYEQPSSIAHCDWSKNGSLKVLHWCFPGNESYWEGKRFDMLNVWRPLKQPSDDWPLAVCDYTTVDPDHDIRLSDAIRRDRVDEVCVLHYNEKHKWYYLKDQGVEDLLVFRNADSHGERARAFHAAVHNPQAQGPPRESVEVRLVAIY</sequence>
<dbReference type="NCBIfam" id="NF041278">
    <property type="entry name" value="CmcJ_NvfI_EfuI"/>
    <property type="match status" value="1"/>
</dbReference>
<name>A0ABR1RWZ2_9PEZI</name>
<reference evidence="2 3" key="1">
    <citation type="submission" date="2023-01" db="EMBL/GenBank/DDBJ databases">
        <title>Analysis of 21 Apiospora genomes using comparative genomics revels a genus with tremendous synthesis potential of carbohydrate active enzymes and secondary metabolites.</title>
        <authorList>
            <person name="Sorensen T."/>
        </authorList>
    </citation>
    <scope>NUCLEOTIDE SEQUENCE [LARGE SCALE GENOMIC DNA]</scope>
    <source>
        <strain evidence="2 3">CBS 33761</strain>
    </source>
</reference>
<dbReference type="EMBL" id="JAQQWK010000012">
    <property type="protein sequence ID" value="KAK8022426.1"/>
    <property type="molecule type" value="Genomic_DNA"/>
</dbReference>
<evidence type="ECO:0008006" key="4">
    <source>
        <dbReference type="Google" id="ProtNLM"/>
    </source>
</evidence>
<accession>A0ABR1RWZ2</accession>